<dbReference type="InterPro" id="IPR036942">
    <property type="entry name" value="Beta-barrel_TonB_sf"/>
</dbReference>
<accession>A0A4Q0YCJ7</accession>
<keyword evidence="4 8" id="KW-0812">Transmembrane</keyword>
<keyword evidence="6 8" id="KW-0472">Membrane</keyword>
<dbReference type="Pfam" id="PF07715">
    <property type="entry name" value="Plug"/>
    <property type="match status" value="1"/>
</dbReference>
<dbReference type="Gene3D" id="2.40.170.20">
    <property type="entry name" value="TonB-dependent receptor, beta-barrel domain"/>
    <property type="match status" value="1"/>
</dbReference>
<evidence type="ECO:0000256" key="6">
    <source>
        <dbReference type="ARBA" id="ARBA00023136"/>
    </source>
</evidence>
<evidence type="ECO:0000256" key="9">
    <source>
        <dbReference type="RuleBase" id="RU003357"/>
    </source>
</evidence>
<evidence type="ECO:0000256" key="2">
    <source>
        <dbReference type="ARBA" id="ARBA00022448"/>
    </source>
</evidence>
<dbReference type="Proteomes" id="UP000290172">
    <property type="component" value="Unassembled WGS sequence"/>
</dbReference>
<reference evidence="12 13" key="1">
    <citation type="submission" date="2017-10" db="EMBL/GenBank/DDBJ databases">
        <title>Genomics of the genus Arcobacter.</title>
        <authorList>
            <person name="Perez-Cataluna A."/>
            <person name="Figueras M.J."/>
        </authorList>
    </citation>
    <scope>NUCLEOTIDE SEQUENCE [LARGE SCALE GENOMIC DNA]</scope>
    <source>
        <strain evidence="12 13">CECT 8993</strain>
    </source>
</reference>
<dbReference type="AlphaFoldDB" id="A0A4Q0YCJ7"/>
<comment type="caution">
    <text evidence="12">The sequence shown here is derived from an EMBL/GenBank/DDBJ whole genome shotgun (WGS) entry which is preliminary data.</text>
</comment>
<protein>
    <submittedName>
        <fullName evidence="12">TonB-dependent receptor</fullName>
    </submittedName>
</protein>
<comment type="subcellular location">
    <subcellularLocation>
        <location evidence="1 8">Cell outer membrane</location>
        <topology evidence="1 8">Multi-pass membrane protein</topology>
    </subcellularLocation>
</comment>
<evidence type="ECO:0000313" key="12">
    <source>
        <dbReference type="EMBL" id="RXJ67735.1"/>
    </source>
</evidence>
<dbReference type="GO" id="GO:0009279">
    <property type="term" value="C:cell outer membrane"/>
    <property type="evidence" value="ECO:0007669"/>
    <property type="project" value="UniProtKB-SubCell"/>
</dbReference>
<evidence type="ECO:0000256" key="7">
    <source>
        <dbReference type="ARBA" id="ARBA00023237"/>
    </source>
</evidence>
<evidence type="ECO:0000256" key="1">
    <source>
        <dbReference type="ARBA" id="ARBA00004571"/>
    </source>
</evidence>
<dbReference type="SUPFAM" id="SSF56935">
    <property type="entry name" value="Porins"/>
    <property type="match status" value="1"/>
</dbReference>
<evidence type="ECO:0000256" key="8">
    <source>
        <dbReference type="PROSITE-ProRule" id="PRU01360"/>
    </source>
</evidence>
<evidence type="ECO:0000256" key="3">
    <source>
        <dbReference type="ARBA" id="ARBA00022452"/>
    </source>
</evidence>
<dbReference type="GO" id="GO:0044718">
    <property type="term" value="P:siderophore transmembrane transport"/>
    <property type="evidence" value="ECO:0007669"/>
    <property type="project" value="TreeGrafter"/>
</dbReference>
<dbReference type="RefSeq" id="WP_128981747.1">
    <property type="nucleotide sequence ID" value="NZ_PDKJ01000008.1"/>
</dbReference>
<evidence type="ECO:0000259" key="11">
    <source>
        <dbReference type="Pfam" id="PF07715"/>
    </source>
</evidence>
<feature type="domain" description="TonB-dependent receptor-like beta-barrel" evidence="10">
    <location>
        <begin position="228"/>
        <end position="613"/>
    </location>
</feature>
<evidence type="ECO:0000313" key="13">
    <source>
        <dbReference type="Proteomes" id="UP000290172"/>
    </source>
</evidence>
<dbReference type="EMBL" id="PDKJ01000008">
    <property type="protein sequence ID" value="RXJ67735.1"/>
    <property type="molecule type" value="Genomic_DNA"/>
</dbReference>
<evidence type="ECO:0000256" key="5">
    <source>
        <dbReference type="ARBA" id="ARBA00023077"/>
    </source>
</evidence>
<dbReference type="InterPro" id="IPR037066">
    <property type="entry name" value="Plug_dom_sf"/>
</dbReference>
<organism evidence="12 13">
    <name type="scientific">Halarcobacter ebronensis</name>
    <dbReference type="NCBI Taxonomy" id="1462615"/>
    <lineage>
        <taxon>Bacteria</taxon>
        <taxon>Pseudomonadati</taxon>
        <taxon>Campylobacterota</taxon>
        <taxon>Epsilonproteobacteria</taxon>
        <taxon>Campylobacterales</taxon>
        <taxon>Arcobacteraceae</taxon>
        <taxon>Halarcobacter</taxon>
    </lineage>
</organism>
<dbReference type="CDD" id="cd01347">
    <property type="entry name" value="ligand_gated_channel"/>
    <property type="match status" value="1"/>
</dbReference>
<keyword evidence="12" id="KW-0675">Receptor</keyword>
<keyword evidence="3 8" id="KW-1134">Transmembrane beta strand</keyword>
<name>A0A4Q0YCJ7_9BACT</name>
<dbReference type="PROSITE" id="PS52016">
    <property type="entry name" value="TONB_DEPENDENT_REC_3"/>
    <property type="match status" value="1"/>
</dbReference>
<gene>
    <name evidence="12" type="ORF">CRV08_10225</name>
</gene>
<evidence type="ECO:0000256" key="4">
    <source>
        <dbReference type="ARBA" id="ARBA00022692"/>
    </source>
</evidence>
<evidence type="ECO:0000259" key="10">
    <source>
        <dbReference type="Pfam" id="PF00593"/>
    </source>
</evidence>
<keyword evidence="5 9" id="KW-0798">TonB box</keyword>
<dbReference type="Pfam" id="PF00593">
    <property type="entry name" value="TonB_dep_Rec_b-barrel"/>
    <property type="match status" value="1"/>
</dbReference>
<dbReference type="PANTHER" id="PTHR30069:SF49">
    <property type="entry name" value="OUTER MEMBRANE PROTEIN C"/>
    <property type="match status" value="1"/>
</dbReference>
<dbReference type="GO" id="GO:0015344">
    <property type="term" value="F:siderophore uptake transmembrane transporter activity"/>
    <property type="evidence" value="ECO:0007669"/>
    <property type="project" value="TreeGrafter"/>
</dbReference>
<keyword evidence="2 8" id="KW-0813">Transport</keyword>
<dbReference type="InterPro" id="IPR012910">
    <property type="entry name" value="Plug_dom"/>
</dbReference>
<dbReference type="PANTHER" id="PTHR30069">
    <property type="entry name" value="TONB-DEPENDENT OUTER MEMBRANE RECEPTOR"/>
    <property type="match status" value="1"/>
</dbReference>
<keyword evidence="7 8" id="KW-0998">Cell outer membrane</keyword>
<dbReference type="InterPro" id="IPR000531">
    <property type="entry name" value="Beta-barrel_TonB"/>
</dbReference>
<feature type="domain" description="TonB-dependent receptor plug" evidence="11">
    <location>
        <begin position="32"/>
        <end position="123"/>
    </location>
</feature>
<dbReference type="InterPro" id="IPR039426">
    <property type="entry name" value="TonB-dep_rcpt-like"/>
</dbReference>
<sequence>MRRIVGISLVCASMLCAENSVDIGSLVVEDVTTQVVEDISSDEIKSADLAETLMKHIPSINIVRRSGIANDIILRGSKKDNINVLIDDSKIYGACPNRMDPPTSHVLSNNVESVEVVEGPYDVENFGTLSGLVKVNTKEISKDLSGEVDLNMGSFGYRKGSFSASGGNDNVKFLISASREFSNQYEDGDGKDFLEQQIAHSVPVANRYSTTGLEAYEKRTLLTKLIFNIDDSSDISLSYNANRSDNVLYPNTPMDADHDNSNIYTLSYSKRDLGQYSKELNINYYYSDVDHPMSTTLRNNAVGSNYMTNNMKSSIWGAKIKNSLDLAGGELEFGADTSTRNWSGHYSNILNPYIRASISSADTQNIALFGKYEKSFGKFDLEIGSRFDDTSIDVTDSTKRDRDFDSLNGYVFGTYNFNDTTKVFAGIGKSERVPDARELYFVNSGGAIVGNDDLDSVKNYELDLGFEKVFDSFSVKTKLFYSQLDDYIYNKAGTTFENVDAKIYGVEVSGYYLPFENFIVDYGVSYIRGKKDDALSGQSDTDLGEIPPLKANLSLTYDFGASQLITQVIASDRWDSYDVDNGEQELAGYVVVNTKYNQKINKNLDVTIGVDNIFDKTYATTNTYNDITYVATGGTPVLLNDPGRYVYVNFKFSF</sequence>
<dbReference type="Gene3D" id="2.170.130.10">
    <property type="entry name" value="TonB-dependent receptor, plug domain"/>
    <property type="match status" value="1"/>
</dbReference>
<comment type="similarity">
    <text evidence="8 9">Belongs to the TonB-dependent receptor family.</text>
</comment>
<proteinExistence type="inferred from homology"/>